<evidence type="ECO:0000259" key="1">
    <source>
        <dbReference type="Pfam" id="PF16363"/>
    </source>
</evidence>
<dbReference type="Pfam" id="PF16363">
    <property type="entry name" value="GDP_Man_Dehyd"/>
    <property type="match status" value="1"/>
</dbReference>
<keyword evidence="3" id="KW-1185">Reference proteome</keyword>
<dbReference type="InterPro" id="IPR016040">
    <property type="entry name" value="NAD(P)-bd_dom"/>
</dbReference>
<dbReference type="InterPro" id="IPR036291">
    <property type="entry name" value="NAD(P)-bd_dom_sf"/>
</dbReference>
<proteinExistence type="predicted"/>
<evidence type="ECO:0000313" key="3">
    <source>
        <dbReference type="Proteomes" id="UP000467322"/>
    </source>
</evidence>
<dbReference type="SUPFAM" id="SSF51735">
    <property type="entry name" value="NAD(P)-binding Rossmann-fold domains"/>
    <property type="match status" value="1"/>
</dbReference>
<feature type="domain" description="NAD(P)-binding" evidence="1">
    <location>
        <begin position="7"/>
        <end position="114"/>
    </location>
</feature>
<accession>A0A845M3M4</accession>
<dbReference type="Gene3D" id="3.40.50.720">
    <property type="entry name" value="NAD(P)-binding Rossmann-like Domain"/>
    <property type="match status" value="1"/>
</dbReference>
<dbReference type="Proteomes" id="UP000467322">
    <property type="component" value="Unassembled WGS sequence"/>
</dbReference>
<evidence type="ECO:0000313" key="2">
    <source>
        <dbReference type="EMBL" id="MZR13822.1"/>
    </source>
</evidence>
<sequence length="166" mass="18831">MRQAIGRVHQVINLDALTYAAWLANVAEVAESPLSTFEQVVFRDRAALDRIFATHTPDLVMHLAAESHVDRLIDGPADFIETNIVGTFNMPEAVRKPCEIRDKPKDFRFHHISTTRRSDHSPRILQSSSQKRRHMIRVAPTLPARPVPIIWCAPGTRPTACRSYFP</sequence>
<dbReference type="PANTHER" id="PTHR43000">
    <property type="entry name" value="DTDP-D-GLUCOSE 4,6-DEHYDRATASE-RELATED"/>
    <property type="match status" value="1"/>
</dbReference>
<comment type="caution">
    <text evidence="2">The sequence shown here is derived from an EMBL/GenBank/DDBJ whole genome shotgun (WGS) entry which is preliminary data.</text>
</comment>
<name>A0A845M3M4_9RHOB</name>
<organism evidence="2 3">
    <name type="scientific">Maritimibacter harenae</name>
    <dbReference type="NCBI Taxonomy" id="2606218"/>
    <lineage>
        <taxon>Bacteria</taxon>
        <taxon>Pseudomonadati</taxon>
        <taxon>Pseudomonadota</taxon>
        <taxon>Alphaproteobacteria</taxon>
        <taxon>Rhodobacterales</taxon>
        <taxon>Roseobacteraceae</taxon>
        <taxon>Maritimibacter</taxon>
    </lineage>
</organism>
<protein>
    <submittedName>
        <fullName evidence="2">NAD-dependent epimerase/dehydratase family protein</fullName>
    </submittedName>
</protein>
<dbReference type="EMBL" id="WTUX01000017">
    <property type="protein sequence ID" value="MZR13822.1"/>
    <property type="molecule type" value="Genomic_DNA"/>
</dbReference>
<dbReference type="AlphaFoldDB" id="A0A845M3M4"/>
<reference evidence="2 3" key="1">
    <citation type="submission" date="2019-12" db="EMBL/GenBank/DDBJ databases">
        <title>Maritimibacter sp. nov. sp. isolated from sea sand.</title>
        <authorList>
            <person name="Kim J."/>
            <person name="Jeong S.E."/>
            <person name="Jung H.S."/>
            <person name="Jeon C.O."/>
        </authorList>
    </citation>
    <scope>NUCLEOTIDE SEQUENCE [LARGE SCALE GENOMIC DNA]</scope>
    <source>
        <strain evidence="2 3">DP07</strain>
    </source>
</reference>
<gene>
    <name evidence="2" type="ORF">GQE99_12435</name>
</gene>